<dbReference type="PANTHER" id="PTHR31686">
    <property type="match status" value="1"/>
</dbReference>
<evidence type="ECO:0000313" key="9">
    <source>
        <dbReference type="EMBL" id="SOJ57430.1"/>
    </source>
</evidence>
<dbReference type="EMBL" id="OCTY01000002">
    <property type="protein sequence ID" value="SOJ57430.1"/>
    <property type="molecule type" value="Genomic_DNA"/>
</dbReference>
<dbReference type="CDD" id="cd09320">
    <property type="entry name" value="TDT_like_2"/>
    <property type="match status" value="1"/>
</dbReference>
<evidence type="ECO:0000256" key="7">
    <source>
        <dbReference type="ARBA" id="ARBA00023136"/>
    </source>
</evidence>
<feature type="transmembrane region" description="Helical" evidence="8">
    <location>
        <begin position="26"/>
        <end position="45"/>
    </location>
</feature>
<keyword evidence="4" id="KW-1003">Cell membrane</keyword>
<evidence type="ECO:0000256" key="8">
    <source>
        <dbReference type="SAM" id="Phobius"/>
    </source>
</evidence>
<feature type="transmembrane region" description="Helical" evidence="8">
    <location>
        <begin position="333"/>
        <end position="354"/>
    </location>
</feature>
<dbReference type="AlphaFoldDB" id="A0A7Z7NCS6"/>
<dbReference type="InterPro" id="IPR051629">
    <property type="entry name" value="Sulfite_efflux_TDT"/>
</dbReference>
<name>A0A7Z7NCS6_9MYCO</name>
<feature type="transmembrane region" description="Helical" evidence="8">
    <location>
        <begin position="57"/>
        <end position="77"/>
    </location>
</feature>
<comment type="similarity">
    <text evidence="2">Belongs to the tellurite-resistance/dicarboxylate transporter (TDT) family.</text>
</comment>
<gene>
    <name evidence="9" type="ORF">MSIMFB_04909</name>
</gene>
<evidence type="ECO:0000256" key="1">
    <source>
        <dbReference type="ARBA" id="ARBA00004651"/>
    </source>
</evidence>
<sequence length="381" mass="39900">MATASSDGASSSPTRIEVLGNIGPNWFASVMGTGIVAVAGATLPVRVPGLRGFAEVVWIIAAVLLVVLIVLVGGHWLRHPTVARSHVRNSQMAHFYGAAPMALMTVGAGAVLIGGDLIGQRIAVDLDWVLWTLGTLGGLFTAVSIPFLMFTQYEVEPDAAFGGWLMPVVPPMVSAATGAMLLPHLPPGTGRETMLYGCYAMFGLSLVASVNIIAMIWTRLTHYGTSGTARVPTLWIVLGPLGQSITAAGLLGAAAANGAIDHQLAEDMNAFAILFGVPVWGFAVLWIALATSLTVRTLCRGMPFALTWWSLTFPVGTFVTGTSQLSAHTHLPAFKVAAAIAYLGLLATWILVAIRTARGSLRGNLLKVPPSSAPVKASKSR</sequence>
<accession>A0A7Z7NCS6</accession>
<keyword evidence="5 8" id="KW-0812">Transmembrane</keyword>
<dbReference type="GO" id="GO:0055085">
    <property type="term" value="P:transmembrane transport"/>
    <property type="evidence" value="ECO:0007669"/>
    <property type="project" value="InterPro"/>
</dbReference>
<evidence type="ECO:0000256" key="5">
    <source>
        <dbReference type="ARBA" id="ARBA00022692"/>
    </source>
</evidence>
<reference evidence="9 10" key="1">
    <citation type="submission" date="2017-10" db="EMBL/GenBank/DDBJ databases">
        <authorList>
            <consortium name="Urmite Genomes"/>
        </authorList>
    </citation>
    <scope>NUCLEOTIDE SEQUENCE [LARGE SCALE GENOMIC DNA]</scope>
    <source>
        <strain evidence="9 10">FB-527</strain>
    </source>
</reference>
<evidence type="ECO:0000256" key="2">
    <source>
        <dbReference type="ARBA" id="ARBA00008566"/>
    </source>
</evidence>
<evidence type="ECO:0008006" key="11">
    <source>
        <dbReference type="Google" id="ProtNLM"/>
    </source>
</evidence>
<dbReference type="Gene3D" id="1.50.10.150">
    <property type="entry name" value="Voltage-dependent anion channel"/>
    <property type="match status" value="1"/>
</dbReference>
<protein>
    <recommendedName>
        <fullName evidence="11">C4-dicarboxylate ABC transporter</fullName>
    </recommendedName>
</protein>
<feature type="transmembrane region" description="Helical" evidence="8">
    <location>
        <begin position="97"/>
        <end position="118"/>
    </location>
</feature>
<dbReference type="Proteomes" id="UP000554965">
    <property type="component" value="Unassembled WGS sequence"/>
</dbReference>
<evidence type="ECO:0000313" key="10">
    <source>
        <dbReference type="Proteomes" id="UP000554965"/>
    </source>
</evidence>
<feature type="transmembrane region" description="Helical" evidence="8">
    <location>
        <begin position="194"/>
        <end position="217"/>
    </location>
</feature>
<proteinExistence type="inferred from homology"/>
<evidence type="ECO:0000256" key="4">
    <source>
        <dbReference type="ARBA" id="ARBA00022475"/>
    </source>
</evidence>
<evidence type="ECO:0000256" key="6">
    <source>
        <dbReference type="ARBA" id="ARBA00022989"/>
    </source>
</evidence>
<keyword evidence="6 8" id="KW-1133">Transmembrane helix</keyword>
<comment type="caution">
    <text evidence="9">The sequence shown here is derived from an EMBL/GenBank/DDBJ whole genome shotgun (WGS) entry which is preliminary data.</text>
</comment>
<keyword evidence="10" id="KW-1185">Reference proteome</keyword>
<dbReference type="Pfam" id="PF03595">
    <property type="entry name" value="SLAC1"/>
    <property type="match status" value="1"/>
</dbReference>
<dbReference type="GO" id="GO:0005886">
    <property type="term" value="C:plasma membrane"/>
    <property type="evidence" value="ECO:0007669"/>
    <property type="project" value="UniProtKB-SubCell"/>
</dbReference>
<organism evidence="9 10">
    <name type="scientific">Mycobacterium simulans</name>
    <dbReference type="NCBI Taxonomy" id="627089"/>
    <lineage>
        <taxon>Bacteria</taxon>
        <taxon>Bacillati</taxon>
        <taxon>Actinomycetota</taxon>
        <taxon>Actinomycetes</taxon>
        <taxon>Mycobacteriales</taxon>
        <taxon>Mycobacteriaceae</taxon>
        <taxon>Mycobacterium</taxon>
    </lineage>
</organism>
<evidence type="ECO:0000256" key="3">
    <source>
        <dbReference type="ARBA" id="ARBA00022448"/>
    </source>
</evidence>
<keyword evidence="3" id="KW-0813">Transport</keyword>
<dbReference type="PANTHER" id="PTHR31686:SF1">
    <property type="entry name" value="SULFITE EFFLUX PUMP SSU1"/>
    <property type="match status" value="1"/>
</dbReference>
<dbReference type="InterPro" id="IPR038665">
    <property type="entry name" value="Voltage-dep_anion_channel_sf"/>
</dbReference>
<feature type="transmembrane region" description="Helical" evidence="8">
    <location>
        <begin position="270"/>
        <end position="289"/>
    </location>
</feature>
<feature type="transmembrane region" description="Helical" evidence="8">
    <location>
        <begin position="130"/>
        <end position="149"/>
    </location>
</feature>
<feature type="transmembrane region" description="Helical" evidence="8">
    <location>
        <begin position="301"/>
        <end position="321"/>
    </location>
</feature>
<dbReference type="RefSeq" id="WP_186244847.1">
    <property type="nucleotide sequence ID" value="NZ_OCTY01000002.1"/>
</dbReference>
<keyword evidence="7 8" id="KW-0472">Membrane</keyword>
<dbReference type="InterPro" id="IPR004695">
    <property type="entry name" value="SLAC1/Mae1/Ssu1/TehA"/>
</dbReference>
<feature type="transmembrane region" description="Helical" evidence="8">
    <location>
        <begin position="161"/>
        <end position="182"/>
    </location>
</feature>
<comment type="subcellular location">
    <subcellularLocation>
        <location evidence="1">Cell membrane</location>
        <topology evidence="1">Multi-pass membrane protein</topology>
    </subcellularLocation>
</comment>